<organism evidence="7 8">
    <name type="scientific">Chryseolinea serpens</name>
    <dbReference type="NCBI Taxonomy" id="947013"/>
    <lineage>
        <taxon>Bacteria</taxon>
        <taxon>Pseudomonadati</taxon>
        <taxon>Bacteroidota</taxon>
        <taxon>Cytophagia</taxon>
        <taxon>Cytophagales</taxon>
        <taxon>Fulvivirgaceae</taxon>
        <taxon>Chryseolinea</taxon>
    </lineage>
</organism>
<dbReference type="RefSeq" id="WP_073134577.1">
    <property type="nucleotide sequence ID" value="NZ_FQWQ01000001.1"/>
</dbReference>
<keyword evidence="8" id="KW-1185">Reference proteome</keyword>
<feature type="domain" description="Core-binding (CB)" evidence="6">
    <location>
        <begin position="134"/>
        <end position="226"/>
    </location>
</feature>
<evidence type="ECO:0000256" key="3">
    <source>
        <dbReference type="ARBA" id="ARBA00023172"/>
    </source>
</evidence>
<evidence type="ECO:0008006" key="9">
    <source>
        <dbReference type="Google" id="ProtNLM"/>
    </source>
</evidence>
<dbReference type="AlphaFoldDB" id="A0A1M5PCN4"/>
<evidence type="ECO:0000313" key="7">
    <source>
        <dbReference type="EMBL" id="SHG99530.1"/>
    </source>
</evidence>
<reference evidence="7 8" key="1">
    <citation type="submission" date="2016-11" db="EMBL/GenBank/DDBJ databases">
        <authorList>
            <person name="Jaros S."/>
            <person name="Januszkiewicz K."/>
            <person name="Wedrychowicz H."/>
        </authorList>
    </citation>
    <scope>NUCLEOTIDE SEQUENCE [LARGE SCALE GENOMIC DNA]</scope>
    <source>
        <strain evidence="7 8">DSM 24574</strain>
    </source>
</reference>
<gene>
    <name evidence="7" type="ORF">SAMN04488109_2809</name>
</gene>
<feature type="domain" description="Tyr recombinase" evidence="5">
    <location>
        <begin position="237"/>
        <end position="425"/>
    </location>
</feature>
<evidence type="ECO:0000256" key="1">
    <source>
        <dbReference type="ARBA" id="ARBA00022908"/>
    </source>
</evidence>
<sequence>MTINHHVIKRKDRYYFNRRVPRKIRDFDGREMIRISLDTDSRENANKKAIAINEKLEQYWRSLIKSGKTHSDEKFLEVIRFAKLLGFTYLPAAKLAEEAPWDNIYDRLKAVEESNFKSPLHAEALLGGIDAPVLTLDQALERFWGFTKDRVINKSVTGLRKWKNPRSKAMRNLIEVIGNKAINNVSREEVIRFRDWWIHRIENDGLKAASANKDLIHVKSIVETVNENMKLGIDTQHLFKKITLDEWDSEKRLPFETDFIVSTLLSEQTLEGLTQELKFSLFILAETGIRPVELTGLLPEDIILDHEVPHIVMRARPKRPLKTRQSARVIPLTGYALHAFKILPHGLKEYRYQSDELSTELNKFLRDRDVFPSENHSVYSLRHSFQDRLVSVDAPDRVQSELIGHKFPRPLYGSGPTLDLKLEWMKRIQLRKPI</sequence>
<evidence type="ECO:0000313" key="8">
    <source>
        <dbReference type="Proteomes" id="UP000184212"/>
    </source>
</evidence>
<evidence type="ECO:0000256" key="2">
    <source>
        <dbReference type="ARBA" id="ARBA00023125"/>
    </source>
</evidence>
<dbReference type="InterPro" id="IPR002104">
    <property type="entry name" value="Integrase_catalytic"/>
</dbReference>
<dbReference type="InterPro" id="IPR011010">
    <property type="entry name" value="DNA_brk_join_enz"/>
</dbReference>
<evidence type="ECO:0000256" key="4">
    <source>
        <dbReference type="PROSITE-ProRule" id="PRU01248"/>
    </source>
</evidence>
<dbReference type="Pfam" id="PF20172">
    <property type="entry name" value="DUF6538"/>
    <property type="match status" value="1"/>
</dbReference>
<accession>A0A1M5PCN4</accession>
<dbReference type="EMBL" id="FQWQ01000001">
    <property type="protein sequence ID" value="SHG99530.1"/>
    <property type="molecule type" value="Genomic_DNA"/>
</dbReference>
<dbReference type="GO" id="GO:0003677">
    <property type="term" value="F:DNA binding"/>
    <property type="evidence" value="ECO:0007669"/>
    <property type="project" value="UniProtKB-UniRule"/>
</dbReference>
<name>A0A1M5PCN4_9BACT</name>
<dbReference type="InterPro" id="IPR013762">
    <property type="entry name" value="Integrase-like_cat_sf"/>
</dbReference>
<keyword evidence="1" id="KW-0229">DNA integration</keyword>
<dbReference type="PROSITE" id="PS51898">
    <property type="entry name" value="TYR_RECOMBINASE"/>
    <property type="match status" value="1"/>
</dbReference>
<dbReference type="GO" id="GO:0015074">
    <property type="term" value="P:DNA integration"/>
    <property type="evidence" value="ECO:0007669"/>
    <property type="project" value="UniProtKB-KW"/>
</dbReference>
<evidence type="ECO:0000259" key="6">
    <source>
        <dbReference type="PROSITE" id="PS51900"/>
    </source>
</evidence>
<protein>
    <recommendedName>
        <fullName evidence="9">Tyr recombinase domain-containing protein</fullName>
    </recommendedName>
</protein>
<dbReference type="Gene3D" id="1.10.443.10">
    <property type="entry name" value="Intergrase catalytic core"/>
    <property type="match status" value="1"/>
</dbReference>
<keyword evidence="2 4" id="KW-0238">DNA-binding</keyword>
<evidence type="ECO:0000259" key="5">
    <source>
        <dbReference type="PROSITE" id="PS51898"/>
    </source>
</evidence>
<keyword evidence="3" id="KW-0233">DNA recombination</keyword>
<dbReference type="InterPro" id="IPR046668">
    <property type="entry name" value="DUF6538"/>
</dbReference>
<dbReference type="PROSITE" id="PS51900">
    <property type="entry name" value="CB"/>
    <property type="match status" value="1"/>
</dbReference>
<dbReference type="Proteomes" id="UP000184212">
    <property type="component" value="Unassembled WGS sequence"/>
</dbReference>
<proteinExistence type="predicted"/>
<dbReference type="SUPFAM" id="SSF56349">
    <property type="entry name" value="DNA breaking-rejoining enzymes"/>
    <property type="match status" value="1"/>
</dbReference>
<dbReference type="InterPro" id="IPR044068">
    <property type="entry name" value="CB"/>
</dbReference>
<dbReference type="GO" id="GO:0006310">
    <property type="term" value="P:DNA recombination"/>
    <property type="evidence" value="ECO:0007669"/>
    <property type="project" value="UniProtKB-KW"/>
</dbReference>
<dbReference type="OrthoDB" id="7222937at2"/>
<dbReference type="STRING" id="947013.SAMN04488109_2809"/>